<feature type="transmembrane region" description="Helical" evidence="6">
    <location>
        <begin position="140"/>
        <end position="160"/>
    </location>
</feature>
<evidence type="ECO:0000313" key="8">
    <source>
        <dbReference type="Proteomes" id="UP001500740"/>
    </source>
</evidence>
<evidence type="ECO:0000313" key="7">
    <source>
        <dbReference type="EMBL" id="GAA0454212.1"/>
    </source>
</evidence>
<proteinExistence type="inferred from homology"/>
<feature type="transmembrane region" description="Helical" evidence="6">
    <location>
        <begin position="106"/>
        <end position="128"/>
    </location>
</feature>
<keyword evidence="8" id="KW-1185">Reference proteome</keyword>
<feature type="transmembrane region" description="Helical" evidence="6">
    <location>
        <begin position="83"/>
        <end position="100"/>
    </location>
</feature>
<feature type="transmembrane region" description="Helical" evidence="6">
    <location>
        <begin position="218"/>
        <end position="238"/>
    </location>
</feature>
<gene>
    <name evidence="7" type="ORF">GCM10008935_06300</name>
</gene>
<dbReference type="EMBL" id="BAAACZ010000005">
    <property type="protein sequence ID" value="GAA0454212.1"/>
    <property type="molecule type" value="Genomic_DNA"/>
</dbReference>
<dbReference type="Pfam" id="PF03073">
    <property type="entry name" value="TspO_MBR"/>
    <property type="match status" value="1"/>
</dbReference>
<comment type="similarity">
    <text evidence="2">Belongs to the TspO/BZRP family.</text>
</comment>
<comment type="subcellular location">
    <subcellularLocation>
        <location evidence="1">Membrane</location>
        <topology evidence="1">Multi-pass membrane protein</topology>
    </subcellularLocation>
</comment>
<feature type="transmembrane region" description="Helical" evidence="6">
    <location>
        <begin position="51"/>
        <end position="71"/>
    </location>
</feature>
<evidence type="ECO:0000256" key="5">
    <source>
        <dbReference type="ARBA" id="ARBA00023136"/>
    </source>
</evidence>
<dbReference type="InterPro" id="IPR038330">
    <property type="entry name" value="TspO/MBR-related_sf"/>
</dbReference>
<dbReference type="PANTHER" id="PTHR33802:SF1">
    <property type="entry name" value="XK-RELATED PROTEIN"/>
    <property type="match status" value="1"/>
</dbReference>
<evidence type="ECO:0000256" key="6">
    <source>
        <dbReference type="SAM" id="Phobius"/>
    </source>
</evidence>
<feature type="transmembrane region" description="Helical" evidence="6">
    <location>
        <begin position="7"/>
        <end position="25"/>
    </location>
</feature>
<accession>A0ABN0ZP02</accession>
<evidence type="ECO:0000256" key="2">
    <source>
        <dbReference type="ARBA" id="ARBA00007524"/>
    </source>
</evidence>
<keyword evidence="5 6" id="KW-0472">Membrane</keyword>
<feature type="transmembrane region" description="Helical" evidence="6">
    <location>
        <begin position="172"/>
        <end position="190"/>
    </location>
</feature>
<evidence type="ECO:0008006" key="9">
    <source>
        <dbReference type="Google" id="ProtNLM"/>
    </source>
</evidence>
<reference evidence="7 8" key="1">
    <citation type="journal article" date="2019" name="Int. J. Syst. Evol. Microbiol.">
        <title>The Global Catalogue of Microorganisms (GCM) 10K type strain sequencing project: providing services to taxonomists for standard genome sequencing and annotation.</title>
        <authorList>
            <consortium name="The Broad Institute Genomics Platform"/>
            <consortium name="The Broad Institute Genome Sequencing Center for Infectious Disease"/>
            <person name="Wu L."/>
            <person name="Ma J."/>
        </authorList>
    </citation>
    <scope>NUCLEOTIDE SEQUENCE [LARGE SCALE GENOMIC DNA]</scope>
    <source>
        <strain evidence="7 8">JCM 14193</strain>
    </source>
</reference>
<evidence type="ECO:0000256" key="1">
    <source>
        <dbReference type="ARBA" id="ARBA00004141"/>
    </source>
</evidence>
<name>A0ABN0ZP02_9BACI</name>
<dbReference type="InterPro" id="IPR004307">
    <property type="entry name" value="TspO_MBR"/>
</dbReference>
<dbReference type="Proteomes" id="UP001500740">
    <property type="component" value="Unassembled WGS sequence"/>
</dbReference>
<dbReference type="PANTHER" id="PTHR33802">
    <property type="entry name" value="SI:CH211-161H7.5-RELATED"/>
    <property type="match status" value="1"/>
</dbReference>
<dbReference type="Gene3D" id="1.20.1260.100">
    <property type="entry name" value="TspO/MBR protein"/>
    <property type="match status" value="1"/>
</dbReference>
<sequence length="249" mass="29136">MNRTTWLSAVNGVALGLMILFNYWANALPLNNQTTGEISDRLNILFTPADYTFSIWGLIYLILIIWVVMLFLSPQGAKVTNEIGIWFVISCALNMSWLFFFHYEYFFLSLIVMFMLLYSLFIIYRRLLSEDFWLLWRIPFSIYLAWISVATIINIAIVFSAHHLHLLLTPEAWTVLFIWLSMIWALWFMYQRTDLLYPAVFIFSLIGIANNRPEYPEIAFSAWAMAGVLVIVLLYHLTPMVSDLSKLKK</sequence>
<evidence type="ECO:0000256" key="3">
    <source>
        <dbReference type="ARBA" id="ARBA00022692"/>
    </source>
</evidence>
<organism evidence="7 8">
    <name type="scientific">Alkalibacillus silvisoli</name>
    <dbReference type="NCBI Taxonomy" id="392823"/>
    <lineage>
        <taxon>Bacteria</taxon>
        <taxon>Bacillati</taxon>
        <taxon>Bacillota</taxon>
        <taxon>Bacilli</taxon>
        <taxon>Bacillales</taxon>
        <taxon>Bacillaceae</taxon>
        <taxon>Alkalibacillus</taxon>
    </lineage>
</organism>
<comment type="caution">
    <text evidence="7">The sequence shown here is derived from an EMBL/GenBank/DDBJ whole genome shotgun (WGS) entry which is preliminary data.</text>
</comment>
<dbReference type="RefSeq" id="WP_343781730.1">
    <property type="nucleotide sequence ID" value="NZ_BAAACZ010000005.1"/>
</dbReference>
<protein>
    <recommendedName>
        <fullName evidence="9">Tryptophan-rich sensory protein</fullName>
    </recommendedName>
</protein>
<evidence type="ECO:0000256" key="4">
    <source>
        <dbReference type="ARBA" id="ARBA00022989"/>
    </source>
</evidence>
<feature type="transmembrane region" description="Helical" evidence="6">
    <location>
        <begin position="195"/>
        <end position="212"/>
    </location>
</feature>
<keyword evidence="3 6" id="KW-0812">Transmembrane</keyword>
<keyword evidence="4 6" id="KW-1133">Transmembrane helix</keyword>